<dbReference type="InterPro" id="IPR001991">
    <property type="entry name" value="Na-dicarboxylate_symporter"/>
</dbReference>
<keyword evidence="10" id="KW-1185">Reference proteome</keyword>
<dbReference type="STRING" id="46223.SAMN05421852_12243"/>
<feature type="transmembrane region" description="Helical" evidence="8">
    <location>
        <begin position="149"/>
        <end position="169"/>
    </location>
</feature>
<keyword evidence="5" id="KW-0769">Symport</keyword>
<sequence>MKKLWKNLTFQVITAIILAVILGILWPETAKSMEPLSKMFINLIKMVIPPIIFLTIVLGISKIGNMKKVGRVGGKAILYFEIVTTFALLIGLLVAHFIKPGAGLNTSQFHLTKESVSQYISSGEKMDWVDFFVHIIPSSMVDAFAKGDILQVVFFSILFGFALAALGKYGEPIIDFFERLSTVFFKIVSYVIRVAPIGAFGAMAVTIGKFGPQYLYTLGKLMLSVYMTMFLFVFIVLGIICRIYKFSLWNYLRYIKEELIIVLGTSSSESVLPRMLDKMEKYGCSKSVVGMVIPTKYSFNLDGTSIYLSMAVLFLAQVYGVNLSITQQIMILGVLMITSKGAAAVTGGGFIVLASTISALHIGIPPEGLALLLGVDRFMSEARAIVNLIGNGIATIVVAKSENEFDEEKAKHALAHVSNKTGA</sequence>
<organism evidence="9 10">
    <name type="scientific">Thermoflavimicrobium dichotomicum</name>
    <dbReference type="NCBI Taxonomy" id="46223"/>
    <lineage>
        <taxon>Bacteria</taxon>
        <taxon>Bacillati</taxon>
        <taxon>Bacillota</taxon>
        <taxon>Bacilli</taxon>
        <taxon>Bacillales</taxon>
        <taxon>Thermoactinomycetaceae</taxon>
        <taxon>Thermoflavimicrobium</taxon>
    </lineage>
</organism>
<gene>
    <name evidence="9" type="ORF">SAMN05421852_12243</name>
</gene>
<feature type="transmembrane region" description="Helical" evidence="8">
    <location>
        <begin position="306"/>
        <end position="325"/>
    </location>
</feature>
<evidence type="ECO:0000313" key="9">
    <source>
        <dbReference type="EMBL" id="SFJ79075.1"/>
    </source>
</evidence>
<evidence type="ECO:0000256" key="8">
    <source>
        <dbReference type="SAM" id="Phobius"/>
    </source>
</evidence>
<keyword evidence="4 8" id="KW-0812">Transmembrane</keyword>
<dbReference type="InterPro" id="IPR036458">
    <property type="entry name" value="Na:dicarbo_symporter_sf"/>
</dbReference>
<keyword evidence="2" id="KW-0813">Transport</keyword>
<dbReference type="GO" id="GO:0015138">
    <property type="term" value="F:fumarate transmembrane transporter activity"/>
    <property type="evidence" value="ECO:0007669"/>
    <property type="project" value="TreeGrafter"/>
</dbReference>
<feature type="transmembrane region" description="Helical" evidence="8">
    <location>
        <begin position="76"/>
        <end position="98"/>
    </location>
</feature>
<proteinExistence type="predicted"/>
<dbReference type="OrthoDB" id="9768885at2"/>
<comment type="subcellular location">
    <subcellularLocation>
        <location evidence="1">Cell membrane</location>
        <topology evidence="1">Multi-pass membrane protein</topology>
    </subcellularLocation>
</comment>
<feature type="transmembrane region" description="Helical" evidence="8">
    <location>
        <begin position="190"/>
        <end position="211"/>
    </location>
</feature>
<keyword evidence="6 8" id="KW-1133">Transmembrane helix</keyword>
<feature type="transmembrane region" description="Helical" evidence="8">
    <location>
        <begin position="46"/>
        <end position="64"/>
    </location>
</feature>
<evidence type="ECO:0000256" key="3">
    <source>
        <dbReference type="ARBA" id="ARBA00022475"/>
    </source>
</evidence>
<evidence type="ECO:0000313" key="10">
    <source>
        <dbReference type="Proteomes" id="UP000199545"/>
    </source>
</evidence>
<feature type="transmembrane region" description="Helical" evidence="8">
    <location>
        <begin position="223"/>
        <end position="244"/>
    </location>
</feature>
<dbReference type="FunFam" id="1.10.3860.10:FF:000001">
    <property type="entry name" value="C4-dicarboxylate transport protein"/>
    <property type="match status" value="1"/>
</dbReference>
<dbReference type="Proteomes" id="UP000199545">
    <property type="component" value="Unassembled WGS sequence"/>
</dbReference>
<dbReference type="EMBL" id="FORR01000022">
    <property type="protein sequence ID" value="SFJ79075.1"/>
    <property type="molecule type" value="Genomic_DNA"/>
</dbReference>
<dbReference type="NCBIfam" id="NF002461">
    <property type="entry name" value="PRK01663.1"/>
    <property type="match status" value="1"/>
</dbReference>
<keyword evidence="3" id="KW-1003">Cell membrane</keyword>
<evidence type="ECO:0000256" key="2">
    <source>
        <dbReference type="ARBA" id="ARBA00022448"/>
    </source>
</evidence>
<keyword evidence="7 8" id="KW-0472">Membrane</keyword>
<dbReference type="SUPFAM" id="SSF118215">
    <property type="entry name" value="Proton glutamate symport protein"/>
    <property type="match status" value="1"/>
</dbReference>
<evidence type="ECO:0000256" key="6">
    <source>
        <dbReference type="ARBA" id="ARBA00022989"/>
    </source>
</evidence>
<reference evidence="9 10" key="1">
    <citation type="submission" date="2016-10" db="EMBL/GenBank/DDBJ databases">
        <authorList>
            <person name="de Groot N.N."/>
        </authorList>
    </citation>
    <scope>NUCLEOTIDE SEQUENCE [LARGE SCALE GENOMIC DNA]</scope>
    <source>
        <strain evidence="9 10">DSM 44778</strain>
    </source>
</reference>
<evidence type="ECO:0000256" key="1">
    <source>
        <dbReference type="ARBA" id="ARBA00004651"/>
    </source>
</evidence>
<accession>A0A1I3U852</accession>
<dbReference type="GO" id="GO:0005886">
    <property type="term" value="C:plasma membrane"/>
    <property type="evidence" value="ECO:0007669"/>
    <property type="project" value="UniProtKB-SubCell"/>
</dbReference>
<dbReference type="AlphaFoldDB" id="A0A1I3U852"/>
<evidence type="ECO:0000256" key="5">
    <source>
        <dbReference type="ARBA" id="ARBA00022847"/>
    </source>
</evidence>
<dbReference type="Pfam" id="PF00375">
    <property type="entry name" value="SDF"/>
    <property type="match status" value="1"/>
</dbReference>
<dbReference type="GO" id="GO:0070778">
    <property type="term" value="P:L-aspartate transmembrane transport"/>
    <property type="evidence" value="ECO:0007669"/>
    <property type="project" value="TreeGrafter"/>
</dbReference>
<dbReference type="RefSeq" id="WP_093231421.1">
    <property type="nucleotide sequence ID" value="NZ_FORR01000022.1"/>
</dbReference>
<dbReference type="GO" id="GO:0015366">
    <property type="term" value="F:malate:proton symporter activity"/>
    <property type="evidence" value="ECO:0007669"/>
    <property type="project" value="TreeGrafter"/>
</dbReference>
<dbReference type="Gene3D" id="1.10.3860.10">
    <property type="entry name" value="Sodium:dicarboxylate symporter"/>
    <property type="match status" value="1"/>
</dbReference>
<dbReference type="PANTHER" id="PTHR42865">
    <property type="entry name" value="PROTON/GLUTAMATE-ASPARTATE SYMPORTER"/>
    <property type="match status" value="1"/>
</dbReference>
<feature type="transmembrane region" description="Helical" evidence="8">
    <location>
        <begin position="331"/>
        <end position="354"/>
    </location>
</feature>
<evidence type="ECO:0000256" key="4">
    <source>
        <dbReference type="ARBA" id="ARBA00022692"/>
    </source>
</evidence>
<dbReference type="GO" id="GO:0015141">
    <property type="term" value="F:succinate transmembrane transporter activity"/>
    <property type="evidence" value="ECO:0007669"/>
    <property type="project" value="TreeGrafter"/>
</dbReference>
<dbReference type="PRINTS" id="PR00173">
    <property type="entry name" value="EDTRNSPORT"/>
</dbReference>
<evidence type="ECO:0000256" key="7">
    <source>
        <dbReference type="ARBA" id="ARBA00023136"/>
    </source>
</evidence>
<protein>
    <submittedName>
        <fullName evidence="9">Aerobic C4-dicarboxylate transport protein</fullName>
    </submittedName>
</protein>
<feature type="transmembrane region" description="Helical" evidence="8">
    <location>
        <begin position="7"/>
        <end position="26"/>
    </location>
</feature>
<name>A0A1I3U852_9BACL</name>
<dbReference type="PANTHER" id="PTHR42865:SF1">
    <property type="entry name" value="AEROBIC C4-DICARBOXYLATE TRANSPORT PROTEIN"/>
    <property type="match status" value="1"/>
</dbReference>